<gene>
    <name evidence="2" type="ORF">SERLADRAFT_450230</name>
</gene>
<dbReference type="AlphaFoldDB" id="F8NZB0"/>
<keyword evidence="1" id="KW-0472">Membrane</keyword>
<sequence length="346" mass="38487">MLEPNGIPLDSAAVASTVLEAILYGFSVLMFIGTMWALIHRRGMIEMNKKMVAVANLLLFFSTTHLIIDIVRTEEGLVQYRDTFPKGPVAFFSDVAQWSFVYKNMVYMLQTLVGDAVVIYRCFVVWQSLYIIALPILLWCSVALTGIGCVYSISQATVNKENIFAPGTGPWITAFLASTLAANLLSTSLLAYRIWDVTREVGDARVGRSSLWPILRIILDSGILYSVSLLAALLCFVTKNRGHYVLLDMIMPIISITFYMVIIRVTIKRTTSQDMQATTRLTRGFSTNRQSIPERQHYPLKPLQVHITQLTETNDGDGDIFKSVSNAEDIGSSKTAASVSDVAIYT</sequence>
<dbReference type="HOGENOM" id="CLU_044614_3_3_1"/>
<accession>F8NZB0</accession>
<proteinExistence type="predicted"/>
<dbReference type="OrthoDB" id="3354175at2759"/>
<evidence type="ECO:0000256" key="1">
    <source>
        <dbReference type="SAM" id="Phobius"/>
    </source>
</evidence>
<organism>
    <name type="scientific">Serpula lacrymans var. lacrymans (strain S7.9)</name>
    <name type="common">Dry rot fungus</name>
    <dbReference type="NCBI Taxonomy" id="578457"/>
    <lineage>
        <taxon>Eukaryota</taxon>
        <taxon>Fungi</taxon>
        <taxon>Dikarya</taxon>
        <taxon>Basidiomycota</taxon>
        <taxon>Agaricomycotina</taxon>
        <taxon>Agaricomycetes</taxon>
        <taxon>Agaricomycetidae</taxon>
        <taxon>Boletales</taxon>
        <taxon>Coniophorineae</taxon>
        <taxon>Serpulaceae</taxon>
        <taxon>Serpula</taxon>
    </lineage>
</organism>
<feature type="transmembrane region" description="Helical" evidence="1">
    <location>
        <begin position="213"/>
        <end position="237"/>
    </location>
</feature>
<protein>
    <submittedName>
        <fullName evidence="2">Uncharacterized protein</fullName>
    </submittedName>
</protein>
<feature type="transmembrane region" description="Helical" evidence="1">
    <location>
        <begin position="173"/>
        <end position="192"/>
    </location>
</feature>
<dbReference type="EMBL" id="GL945435">
    <property type="protein sequence ID" value="EGO23930.1"/>
    <property type="molecule type" value="Genomic_DNA"/>
</dbReference>
<feature type="transmembrane region" description="Helical" evidence="1">
    <location>
        <begin position="51"/>
        <end position="68"/>
    </location>
</feature>
<name>F8NZB0_SERL9</name>
<feature type="transmembrane region" description="Helical" evidence="1">
    <location>
        <begin position="249"/>
        <end position="267"/>
    </location>
</feature>
<feature type="transmembrane region" description="Helical" evidence="1">
    <location>
        <begin position="105"/>
        <end position="123"/>
    </location>
</feature>
<keyword evidence="1" id="KW-0812">Transmembrane</keyword>
<reference evidence="2" key="1">
    <citation type="submission" date="2011-04" db="EMBL/GenBank/DDBJ databases">
        <title>Evolution of plant cell wall degrading machinery underlies the functional diversity of forest fungi.</title>
        <authorList>
            <consortium name="US DOE Joint Genome Institute (JGI-PGF)"/>
            <person name="Eastwood D.C."/>
            <person name="Floudas D."/>
            <person name="Binder M."/>
            <person name="Majcherczyk A."/>
            <person name="Schneider P."/>
            <person name="Aerts A."/>
            <person name="Asiegbu F.O."/>
            <person name="Baker S.E."/>
            <person name="Barry K."/>
            <person name="Bendiksby M."/>
            <person name="Blumentritt M."/>
            <person name="Coutinho P.M."/>
            <person name="Cullen D."/>
            <person name="Cullen D."/>
            <person name="Gathman A."/>
            <person name="Goodell B."/>
            <person name="Henrissat B."/>
            <person name="Ihrmark K."/>
            <person name="Kauserud H."/>
            <person name="Kohler A."/>
            <person name="LaButti K."/>
            <person name="Lapidus A."/>
            <person name="Lavin J.L."/>
            <person name="Lee Y.-H."/>
            <person name="Lindquist E."/>
            <person name="Lilly W."/>
            <person name="Lucas S."/>
            <person name="Morin E."/>
            <person name="Murat C."/>
            <person name="Oguiza J.A."/>
            <person name="Park J."/>
            <person name="Pisabarro A.G."/>
            <person name="Riley R."/>
            <person name="Rosling A."/>
            <person name="Salamov A."/>
            <person name="Schmidt O."/>
            <person name="Schmutz J."/>
            <person name="Skrede I."/>
            <person name="Stenlid J."/>
            <person name="Wiebenga A."/>
            <person name="Xie X."/>
            <person name="Kues U."/>
            <person name="Hibbett D.S."/>
            <person name="Hoffmeister D."/>
            <person name="Hogberg N."/>
            <person name="Martin F."/>
            <person name="Grigoriev I.V."/>
            <person name="Watkinson S.C."/>
        </authorList>
    </citation>
    <scope>NUCLEOTIDE SEQUENCE</scope>
    <source>
        <strain evidence="2">S7.9</strain>
    </source>
</reference>
<dbReference type="RefSeq" id="XP_007319692.1">
    <property type="nucleotide sequence ID" value="XM_007319630.1"/>
</dbReference>
<evidence type="ECO:0000313" key="2">
    <source>
        <dbReference type="EMBL" id="EGO23930.1"/>
    </source>
</evidence>
<dbReference type="GeneID" id="18816629"/>
<dbReference type="Proteomes" id="UP000008064">
    <property type="component" value="Unassembled WGS sequence"/>
</dbReference>
<dbReference type="KEGG" id="sla:SERLADRAFT_450230"/>
<feature type="transmembrane region" description="Helical" evidence="1">
    <location>
        <begin position="12"/>
        <end position="39"/>
    </location>
</feature>
<keyword evidence="1" id="KW-1133">Transmembrane helix</keyword>
<feature type="transmembrane region" description="Helical" evidence="1">
    <location>
        <begin position="130"/>
        <end position="153"/>
    </location>
</feature>